<dbReference type="AlphaFoldDB" id="A0A0B6X0V1"/>
<evidence type="ECO:0000256" key="1">
    <source>
        <dbReference type="SAM" id="Coils"/>
    </source>
</evidence>
<protein>
    <submittedName>
        <fullName evidence="4">ABC-type transport system involved in resistance to organic solvents, periplasmic component</fullName>
    </submittedName>
</protein>
<reference evidence="4 5" key="2">
    <citation type="submission" date="2015-01" db="EMBL/GenBank/DDBJ databases">
        <title>Complete genome sequence of Pyrinomonas methylaliphatogenes type strain K22T.</title>
        <authorList>
            <person name="Lee K.C.Y."/>
            <person name="Power J.F."/>
            <person name="Dunfield P.F."/>
            <person name="Morgan X.C."/>
            <person name="Huttenhower C."/>
            <person name="Stott M.B."/>
        </authorList>
    </citation>
    <scope>NUCLEOTIDE SEQUENCE [LARGE SCALE GENOMIC DNA]</scope>
    <source>
        <strain evidence="4 5">K22</strain>
    </source>
</reference>
<evidence type="ECO:0000256" key="2">
    <source>
        <dbReference type="SAM" id="Phobius"/>
    </source>
</evidence>
<dbReference type="Pfam" id="PF07996">
    <property type="entry name" value="T4SS"/>
    <property type="match status" value="1"/>
</dbReference>
<evidence type="ECO:0000259" key="3">
    <source>
        <dbReference type="Pfam" id="PF02470"/>
    </source>
</evidence>
<keyword evidence="2" id="KW-0472">Membrane</keyword>
<dbReference type="RefSeq" id="WP_041977137.1">
    <property type="nucleotide sequence ID" value="NZ_CBXV010000007.1"/>
</dbReference>
<dbReference type="EMBL" id="CBXV010000007">
    <property type="protein sequence ID" value="CDM66174.1"/>
    <property type="molecule type" value="Genomic_DNA"/>
</dbReference>
<feature type="coiled-coil region" evidence="1">
    <location>
        <begin position="154"/>
        <end position="181"/>
    </location>
</feature>
<accession>A0A0B6X0V1</accession>
<dbReference type="PANTHER" id="PTHR33371:SF4">
    <property type="entry name" value="INTERMEMBRANE PHOSPHOLIPID TRANSPORT SYSTEM BINDING PROTEIN MLAD"/>
    <property type="match status" value="1"/>
</dbReference>
<keyword evidence="2" id="KW-1133">Transmembrane helix</keyword>
<name>A0A0B6X0V1_9BACT</name>
<dbReference type="Proteomes" id="UP000031518">
    <property type="component" value="Unassembled WGS sequence"/>
</dbReference>
<evidence type="ECO:0000313" key="5">
    <source>
        <dbReference type="Proteomes" id="UP000031518"/>
    </source>
</evidence>
<evidence type="ECO:0000313" key="4">
    <source>
        <dbReference type="EMBL" id="CDM66174.1"/>
    </source>
</evidence>
<dbReference type="InterPro" id="IPR003399">
    <property type="entry name" value="Mce/MlaD"/>
</dbReference>
<organism evidence="4 5">
    <name type="scientific">Pyrinomonas methylaliphatogenes</name>
    <dbReference type="NCBI Taxonomy" id="454194"/>
    <lineage>
        <taxon>Bacteria</taxon>
        <taxon>Pseudomonadati</taxon>
        <taxon>Acidobacteriota</taxon>
        <taxon>Blastocatellia</taxon>
        <taxon>Blastocatellales</taxon>
        <taxon>Pyrinomonadaceae</taxon>
        <taxon>Pyrinomonas</taxon>
    </lineage>
</organism>
<reference evidence="4 5" key="1">
    <citation type="submission" date="2013-12" db="EMBL/GenBank/DDBJ databases">
        <authorList>
            <person name="Stott M."/>
        </authorList>
    </citation>
    <scope>NUCLEOTIDE SEQUENCE [LARGE SCALE GENOMIC DNA]</scope>
    <source>
        <strain evidence="4 5">K22</strain>
    </source>
</reference>
<sequence>MPPTKRKVGLRELRVGLFVVIAISILIFLILSAAGDLTPFTPKLHLRAQFANADGLRRGSEVRLAGVRVGTVEDVRLLPPSDDPNAPKIEALMAIEAEIDGRPAAERIRSDSTAQLGSPSILGTDKLINITPGTALGQPVRDGDLLRSSSANTLADVTASSNELVQQLNQLSQQVTEIAQKINEGQGTLGRFLNDESFYNNLNAAVRDIQDVTRRLRSGEGTAGQLINDPTLYNNLASVTAELQAISADLRRGRGTAGRLLTDEALYNETRTAVARLNRSADEINAIIADLRAGRGTFGKLLTDEAFYNDARLAIERLNATTARIDELLANAQRGEGTFGKLLTDDQLYSNFNQLSAEAVKLLYDFRRDPKKYLSIKLSIF</sequence>
<keyword evidence="2" id="KW-0812">Transmembrane</keyword>
<dbReference type="OrthoDB" id="9798731at2"/>
<keyword evidence="1" id="KW-0175">Coiled coil</keyword>
<proteinExistence type="predicted"/>
<dbReference type="InterPro" id="IPR052336">
    <property type="entry name" value="MlaD_Phospholipid_Transporter"/>
</dbReference>
<feature type="transmembrane region" description="Helical" evidence="2">
    <location>
        <begin position="12"/>
        <end position="34"/>
    </location>
</feature>
<dbReference type="PANTHER" id="PTHR33371">
    <property type="entry name" value="INTERMEMBRANE PHOSPHOLIPID TRANSPORT SYSTEM BINDING PROTEIN MLAD-RELATED"/>
    <property type="match status" value="1"/>
</dbReference>
<feature type="domain" description="Mce/MlaD" evidence="3">
    <location>
        <begin position="43"/>
        <end position="133"/>
    </location>
</feature>
<dbReference type="InterPro" id="IPR014158">
    <property type="entry name" value="T4SS_VirB5"/>
</dbReference>
<gene>
    <name evidence="4" type="ORF">PYK22_02186</name>
</gene>
<dbReference type="STRING" id="454194.PYK22_02186"/>
<dbReference type="Pfam" id="PF02470">
    <property type="entry name" value="MlaD"/>
    <property type="match status" value="1"/>
</dbReference>
<keyword evidence="5" id="KW-1185">Reference proteome</keyword>